<reference evidence="1 2" key="1">
    <citation type="submission" date="2019-02" db="EMBL/GenBank/DDBJ databases">
        <title>Polymorphobacter sp. isolated from the lake at the Tibet of China.</title>
        <authorList>
            <person name="Li A."/>
        </authorList>
    </citation>
    <scope>NUCLEOTIDE SEQUENCE [LARGE SCALE GENOMIC DNA]</scope>
    <source>
        <strain evidence="1 2">DJ1R-1</strain>
    </source>
</reference>
<evidence type="ECO:0000313" key="2">
    <source>
        <dbReference type="Proteomes" id="UP000297737"/>
    </source>
</evidence>
<sequence>MTDEIDLDEDAVAAWLAVHGDAMESIIAEIISTEGSTPYELDCGERPLVNFLAVQLPPYPGTHMIDDLFSLSGQTIHCVRSIPELAGPSVLGRRERATIRSRIC</sequence>
<name>A0A4Y9ESK2_9SPHN</name>
<comment type="caution">
    <text evidence="1">The sequence shown here is derived from an EMBL/GenBank/DDBJ whole genome shotgun (WGS) entry which is preliminary data.</text>
</comment>
<dbReference type="EMBL" id="SIHO01000001">
    <property type="protein sequence ID" value="TFU06189.1"/>
    <property type="molecule type" value="Genomic_DNA"/>
</dbReference>
<protein>
    <submittedName>
        <fullName evidence="1">Uncharacterized protein</fullName>
    </submittedName>
</protein>
<accession>A0A4Y9ESK2</accession>
<dbReference type="RefSeq" id="WP_135244913.1">
    <property type="nucleotide sequence ID" value="NZ_SIHO01000001.1"/>
</dbReference>
<dbReference type="Proteomes" id="UP000297737">
    <property type="component" value="Unassembled WGS sequence"/>
</dbReference>
<gene>
    <name evidence="1" type="ORF">EUV02_04035</name>
</gene>
<proteinExistence type="predicted"/>
<dbReference type="AlphaFoldDB" id="A0A4Y9ESK2"/>
<organism evidence="1 2">
    <name type="scientific">Glacieibacterium arshaanense</name>
    <dbReference type="NCBI Taxonomy" id="2511025"/>
    <lineage>
        <taxon>Bacteria</taxon>
        <taxon>Pseudomonadati</taxon>
        <taxon>Pseudomonadota</taxon>
        <taxon>Alphaproteobacteria</taxon>
        <taxon>Sphingomonadales</taxon>
        <taxon>Sphingosinicellaceae</taxon>
        <taxon>Glacieibacterium</taxon>
    </lineage>
</organism>
<evidence type="ECO:0000313" key="1">
    <source>
        <dbReference type="EMBL" id="TFU06189.1"/>
    </source>
</evidence>
<keyword evidence="2" id="KW-1185">Reference proteome</keyword>